<feature type="domain" description="Solute-binding protein family 5" evidence="5">
    <location>
        <begin position="77"/>
        <end position="408"/>
    </location>
</feature>
<dbReference type="PANTHER" id="PTHR30290">
    <property type="entry name" value="PERIPLASMIC BINDING COMPONENT OF ABC TRANSPORTER"/>
    <property type="match status" value="1"/>
</dbReference>
<dbReference type="KEGG" id="ati:AL072_05195"/>
<dbReference type="EMBL" id="CP012401">
    <property type="protein sequence ID" value="ALG70400.1"/>
    <property type="molecule type" value="Genomic_DNA"/>
</dbReference>
<dbReference type="Proteomes" id="UP000069935">
    <property type="component" value="Chromosome 1"/>
</dbReference>
<dbReference type="Pfam" id="PF00496">
    <property type="entry name" value="SBP_bac_5"/>
    <property type="match status" value="1"/>
</dbReference>
<dbReference type="GO" id="GO:0043190">
    <property type="term" value="C:ATP-binding cassette (ABC) transporter complex"/>
    <property type="evidence" value="ECO:0007669"/>
    <property type="project" value="InterPro"/>
</dbReference>
<evidence type="ECO:0000256" key="3">
    <source>
        <dbReference type="ARBA" id="ARBA00022729"/>
    </source>
</evidence>
<dbReference type="Gene3D" id="3.90.76.10">
    <property type="entry name" value="Dipeptide-binding Protein, Domain 1"/>
    <property type="match status" value="1"/>
</dbReference>
<proteinExistence type="inferred from homology"/>
<dbReference type="GO" id="GO:1904680">
    <property type="term" value="F:peptide transmembrane transporter activity"/>
    <property type="evidence" value="ECO:0007669"/>
    <property type="project" value="TreeGrafter"/>
</dbReference>
<dbReference type="PANTHER" id="PTHR30290:SF38">
    <property type="entry name" value="D,D-DIPEPTIDE-BINDING PERIPLASMIC PROTEIN DDPA-RELATED"/>
    <property type="match status" value="1"/>
</dbReference>
<keyword evidence="3 4" id="KW-0732">Signal</keyword>
<dbReference type="InterPro" id="IPR030678">
    <property type="entry name" value="Peptide/Ni-bd"/>
</dbReference>
<protein>
    <submittedName>
        <fullName evidence="6">ABC transporter substrate-binding protein</fullName>
    </submittedName>
</protein>
<comment type="similarity">
    <text evidence="2">Belongs to the bacterial solute-binding protein 5 family.</text>
</comment>
<dbReference type="InterPro" id="IPR000914">
    <property type="entry name" value="SBP_5_dom"/>
</dbReference>
<dbReference type="CDD" id="cd08494">
    <property type="entry name" value="PBP2_NikA_DppA_OppA_like_6"/>
    <property type="match status" value="1"/>
</dbReference>
<comment type="subcellular location">
    <subcellularLocation>
        <location evidence="1">Periplasm</location>
    </subcellularLocation>
</comment>
<evidence type="ECO:0000313" key="6">
    <source>
        <dbReference type="EMBL" id="ALG70400.1"/>
    </source>
</evidence>
<reference evidence="6 7" key="2">
    <citation type="journal article" date="2016" name="Genome Announc.">
        <title>Complete Genome Sequence of a Strain of Azospirillum thiophilum Isolated from a Sulfide Spring.</title>
        <authorList>
            <person name="Fomenkov A."/>
            <person name="Vincze T."/>
            <person name="Grabovich M."/>
            <person name="Anton B.P."/>
            <person name="Dubinina G."/>
            <person name="Orlova M."/>
            <person name="Belousova E."/>
            <person name="Roberts R.J."/>
        </authorList>
    </citation>
    <scope>NUCLEOTIDE SEQUENCE [LARGE SCALE GENOMIC DNA]</scope>
    <source>
        <strain evidence="6 7">BV-S</strain>
    </source>
</reference>
<dbReference type="GO" id="GO:0030288">
    <property type="term" value="C:outer membrane-bounded periplasmic space"/>
    <property type="evidence" value="ECO:0007669"/>
    <property type="project" value="UniProtKB-ARBA"/>
</dbReference>
<dbReference type="SUPFAM" id="SSF53850">
    <property type="entry name" value="Periplasmic binding protein-like II"/>
    <property type="match status" value="1"/>
</dbReference>
<dbReference type="AlphaFoldDB" id="A0AAC8VW69"/>
<evidence type="ECO:0000256" key="4">
    <source>
        <dbReference type="SAM" id="SignalP"/>
    </source>
</evidence>
<dbReference type="InterPro" id="IPR039424">
    <property type="entry name" value="SBP_5"/>
</dbReference>
<evidence type="ECO:0000256" key="1">
    <source>
        <dbReference type="ARBA" id="ARBA00004418"/>
    </source>
</evidence>
<evidence type="ECO:0000313" key="7">
    <source>
        <dbReference type="Proteomes" id="UP000069935"/>
    </source>
</evidence>
<feature type="signal peptide" evidence="4">
    <location>
        <begin position="1"/>
        <end position="29"/>
    </location>
</feature>
<dbReference type="Gene3D" id="3.10.105.10">
    <property type="entry name" value="Dipeptide-binding Protein, Domain 3"/>
    <property type="match status" value="1"/>
</dbReference>
<dbReference type="Gene3D" id="3.40.190.10">
    <property type="entry name" value="Periplasmic binding protein-like II"/>
    <property type="match status" value="1"/>
</dbReference>
<feature type="chain" id="PRO_5041966151" evidence="4">
    <location>
        <begin position="30"/>
        <end position="499"/>
    </location>
</feature>
<sequence>MSIAKQGFTLAAFAALALAAELAAGPATAQPRTDLVVGMALEPPHLDPTAGAAGAIKEVTYANLFEPLLRVDADGRLVPGLAERWSVSEDGLTYRFSLRPGAKFHDGSAADSADVKFTLDRARAASSVNAQKAYFTPIASVETPDPKTAVVTLSRPDGLFLFHMASGDAAIVAPETAATNKQKPVGTGPFKFERWVAGDRVVLVRNPDYDGVKPKLDRVSFRFISDPAAQVAALKAGDVDAFTLFSTYEALAEFRSDPKFTVMVGSTEGETVLSTNNARKPFDDVRVRRAMAHAIDRKTLIEGVLYGNGAAIGSHFPPHREGYVDLTGLYPYDPAKAKALLVEAGYPDGFDTTLRLPPPPYARRGGELVAAMLAEVGIRAKIEPMEWASWLEKVFKGKDYDLSMIAHTEPLDIDIYARPDYYFNYRSDRFNALNDELNRTQDAAKRNALYGEEQRILAEDAVNGFLFMLPSVTVQKASLTGLWVNRPVQANDVTAAAWK</sequence>
<accession>A0AAC8VW69</accession>
<name>A0AAC8VW69_9PROT</name>
<gene>
    <name evidence="6" type="ORF">AL072_05195</name>
</gene>
<organism evidence="6 7">
    <name type="scientific">Azospirillum thiophilum</name>
    <dbReference type="NCBI Taxonomy" id="528244"/>
    <lineage>
        <taxon>Bacteria</taxon>
        <taxon>Pseudomonadati</taxon>
        <taxon>Pseudomonadota</taxon>
        <taxon>Alphaproteobacteria</taxon>
        <taxon>Rhodospirillales</taxon>
        <taxon>Azospirillaceae</taxon>
        <taxon>Azospirillum</taxon>
    </lineage>
</organism>
<dbReference type="GO" id="GO:0015833">
    <property type="term" value="P:peptide transport"/>
    <property type="evidence" value="ECO:0007669"/>
    <property type="project" value="TreeGrafter"/>
</dbReference>
<evidence type="ECO:0000256" key="2">
    <source>
        <dbReference type="ARBA" id="ARBA00005695"/>
    </source>
</evidence>
<keyword evidence="7" id="KW-1185">Reference proteome</keyword>
<reference evidence="7" key="1">
    <citation type="submission" date="2015-08" db="EMBL/GenBank/DDBJ databases">
        <title>Complete Genome Sequence of Azospirillum thiophilum BV-S.</title>
        <authorList>
            <person name="Fomenkov A."/>
            <person name="Vincze T."/>
            <person name="Grabovich M."/>
            <person name="Dubinina G."/>
            <person name="Orlova M."/>
            <person name="Belousova E."/>
            <person name="Roberts R.J."/>
        </authorList>
    </citation>
    <scope>NUCLEOTIDE SEQUENCE [LARGE SCALE GENOMIC DNA]</scope>
    <source>
        <strain evidence="7">BV-S</strain>
    </source>
</reference>
<dbReference type="RefSeq" id="WP_045581232.1">
    <property type="nucleotide sequence ID" value="NZ_CP012401.1"/>
</dbReference>
<evidence type="ECO:0000259" key="5">
    <source>
        <dbReference type="Pfam" id="PF00496"/>
    </source>
</evidence>
<dbReference type="PIRSF" id="PIRSF002741">
    <property type="entry name" value="MppA"/>
    <property type="match status" value="1"/>
</dbReference>